<comment type="caution">
    <text evidence="6">The sequence shown here is derived from an EMBL/GenBank/DDBJ whole genome shotgun (WGS) entry which is preliminary data.</text>
</comment>
<dbReference type="Gene3D" id="3.40.50.11850">
    <property type="entry name" value="Diphthamide synthesis DPH1/DPH2 domain 2"/>
    <property type="match status" value="1"/>
</dbReference>
<name>A0A9W7AL56_9STRA</name>
<evidence type="ECO:0000256" key="5">
    <source>
        <dbReference type="ARBA" id="ARBA00032789"/>
    </source>
</evidence>
<dbReference type="NCBIfam" id="TIGR00322">
    <property type="entry name" value="diphth2_R"/>
    <property type="match status" value="1"/>
</dbReference>
<dbReference type="GO" id="GO:0090560">
    <property type="term" value="F:2-(3-amino-3-carboxypropyl)histidine synthase activity"/>
    <property type="evidence" value="ECO:0007669"/>
    <property type="project" value="InterPro"/>
</dbReference>
<organism evidence="6 7">
    <name type="scientific">Triparma laevis f. inornata</name>
    <dbReference type="NCBI Taxonomy" id="1714386"/>
    <lineage>
        <taxon>Eukaryota</taxon>
        <taxon>Sar</taxon>
        <taxon>Stramenopiles</taxon>
        <taxon>Ochrophyta</taxon>
        <taxon>Bolidophyceae</taxon>
        <taxon>Parmales</taxon>
        <taxon>Triparmaceae</taxon>
        <taxon>Triparma</taxon>
    </lineage>
</organism>
<evidence type="ECO:0000256" key="2">
    <source>
        <dbReference type="ARBA" id="ARBA00021915"/>
    </source>
</evidence>
<sequence>MGTVQFRTAIFEASKILSADYSYTTIIPQAKPLSPGEVLGCTSPKNLYDETLEASDQCMLFIADGRFHLEAGEKNCEERSDELLMHCFAVLDELFS</sequence>
<dbReference type="InterPro" id="IPR016435">
    <property type="entry name" value="DPH1/DPH2"/>
</dbReference>
<evidence type="ECO:0000256" key="1">
    <source>
        <dbReference type="ARBA" id="ARBA00010173"/>
    </source>
</evidence>
<dbReference type="PANTHER" id="PTHR10762:SF1">
    <property type="entry name" value="2-(3-AMINO-3-CARBOXYPROPYL)HISTIDINE SYNTHASE SUBUNIT 1"/>
    <property type="match status" value="1"/>
</dbReference>
<accession>A0A9W7AL56</accession>
<dbReference type="EMBL" id="BLQM01000201">
    <property type="protein sequence ID" value="GMH74916.1"/>
    <property type="molecule type" value="Genomic_DNA"/>
</dbReference>
<dbReference type="Pfam" id="PF01866">
    <property type="entry name" value="Diphthamide_syn"/>
    <property type="match status" value="1"/>
</dbReference>
<dbReference type="GO" id="GO:0017183">
    <property type="term" value="P:protein histidyl modification to diphthamide"/>
    <property type="evidence" value="ECO:0007669"/>
    <property type="project" value="InterPro"/>
</dbReference>
<evidence type="ECO:0000256" key="4">
    <source>
        <dbReference type="ARBA" id="ARBA00032574"/>
    </source>
</evidence>
<dbReference type="AlphaFoldDB" id="A0A9W7AL56"/>
<dbReference type="PANTHER" id="PTHR10762">
    <property type="entry name" value="DIPHTHAMIDE BIOSYNTHESIS PROTEIN"/>
    <property type="match status" value="1"/>
</dbReference>
<dbReference type="Proteomes" id="UP001162640">
    <property type="component" value="Unassembled WGS sequence"/>
</dbReference>
<evidence type="ECO:0000313" key="6">
    <source>
        <dbReference type="EMBL" id="GMH74916.1"/>
    </source>
</evidence>
<gene>
    <name evidence="6" type="ORF">TL16_g06594</name>
</gene>
<evidence type="ECO:0000256" key="3">
    <source>
        <dbReference type="ARBA" id="ARBA00031690"/>
    </source>
</evidence>
<dbReference type="InterPro" id="IPR042264">
    <property type="entry name" value="DPH1/DPH2_2"/>
</dbReference>
<protein>
    <recommendedName>
        <fullName evidence="2">2-(3-amino-3-carboxypropyl)histidine synthase subunit 1</fullName>
    </recommendedName>
    <alternativeName>
        <fullName evidence="4">Diphthamide biosynthesis protein 1</fullName>
    </alternativeName>
    <alternativeName>
        <fullName evidence="5">Diphtheria toxin resistance protein 1</fullName>
    </alternativeName>
    <alternativeName>
        <fullName evidence="3">S-adenosyl-L-methionine:L-histidine 3-amino-3-carboxypropyltransferase 1</fullName>
    </alternativeName>
</protein>
<evidence type="ECO:0000313" key="7">
    <source>
        <dbReference type="Proteomes" id="UP001162640"/>
    </source>
</evidence>
<comment type="similarity">
    <text evidence="1">Belongs to the DPH1/DPH2 family. DPH1 subfamily.</text>
</comment>
<reference evidence="7" key="1">
    <citation type="journal article" date="2023" name="Commun. Biol.">
        <title>Genome analysis of Parmales, the sister group of diatoms, reveals the evolutionary specialization of diatoms from phago-mixotrophs to photoautotrophs.</title>
        <authorList>
            <person name="Ban H."/>
            <person name="Sato S."/>
            <person name="Yoshikawa S."/>
            <person name="Yamada K."/>
            <person name="Nakamura Y."/>
            <person name="Ichinomiya M."/>
            <person name="Sato N."/>
            <person name="Blanc-Mathieu R."/>
            <person name="Endo H."/>
            <person name="Kuwata A."/>
            <person name="Ogata H."/>
        </authorList>
    </citation>
    <scope>NUCLEOTIDE SEQUENCE [LARGE SCALE GENOMIC DNA]</scope>
</reference>
<proteinExistence type="inferred from homology"/>